<dbReference type="Pfam" id="PF01928">
    <property type="entry name" value="CYTH"/>
    <property type="match status" value="1"/>
</dbReference>
<sequence length="508" mass="55209">MSEPRETELKLEIEGSDLAALKSHPALGDGDWTARRLRSVYFDTEDDALRGAGYALRVRHDGDGYVQTLKGPGASAAGLFDRPEWEWTVPGPDPDLGRLGDTPAGDLVGKAGVAPMFAVEVERATRVVAHGEARIEVALDQGRAALLDGGGRYAPVNEIELELKQGSPADLFGLAREVAASVPLRLGVLTKAERGDALRRERLGAFSKAETLHLDPEASAGAAFQAIAHACLRHMRINEDALLAHREPEALHQLRVSLRRLRSAVSLFGDLVADSRTPDLVATLKRLSEPFGDTRNLDVFLAKTLPAERERRPDEPGLLALEKHLEAERLKAYDGVVATLTSAEWRGFVLDLMTWIETGAWLSRPAAATPARAFATGVLEKRRRQVKTRGRDLDELEPEARHRVRIAAKKLRYGSEFFGSLYTGKKAAKRHKAFVAALSDLQDHLGDLNDIATAHTLAADLPPQVGAPASALFAAGLTAADNETRSAKLLKQAAGAHEALVEVRPFWR</sequence>
<dbReference type="Pfam" id="PF05235">
    <property type="entry name" value="CHAD"/>
    <property type="match status" value="1"/>
</dbReference>
<dbReference type="GO" id="GO:0050355">
    <property type="term" value="F:inorganic triphosphate phosphatase activity"/>
    <property type="evidence" value="ECO:0007669"/>
    <property type="project" value="InterPro"/>
</dbReference>
<gene>
    <name evidence="3" type="ORF">EOE48_13785</name>
</gene>
<dbReference type="InterPro" id="IPR039013">
    <property type="entry name" value="YgiF"/>
</dbReference>
<dbReference type="PANTHER" id="PTHR39569">
    <property type="entry name" value="INORGANIC TRIPHOSPHATASE"/>
    <property type="match status" value="1"/>
</dbReference>
<evidence type="ECO:0000259" key="2">
    <source>
        <dbReference type="PROSITE" id="PS51708"/>
    </source>
</evidence>
<dbReference type="PANTHER" id="PTHR39569:SF1">
    <property type="entry name" value="INORGANIC TRIPHOSPHATASE"/>
    <property type="match status" value="1"/>
</dbReference>
<keyword evidence="4" id="KW-1185">Reference proteome</keyword>
<reference evidence="3 4" key="1">
    <citation type="submission" date="2019-01" db="EMBL/GenBank/DDBJ databases">
        <authorList>
            <person name="Chen W.-M."/>
        </authorList>
    </citation>
    <scope>NUCLEOTIDE SEQUENCE [LARGE SCALE GENOMIC DNA]</scope>
    <source>
        <strain evidence="3 4">TER-1</strain>
    </source>
</reference>
<dbReference type="SUPFAM" id="SSF55154">
    <property type="entry name" value="CYTH-like phosphatases"/>
    <property type="match status" value="1"/>
</dbReference>
<accession>A0A437P5A0</accession>
<dbReference type="GO" id="GO:0046872">
    <property type="term" value="F:metal ion binding"/>
    <property type="evidence" value="ECO:0007669"/>
    <property type="project" value="TreeGrafter"/>
</dbReference>
<dbReference type="Gene3D" id="2.40.320.10">
    <property type="entry name" value="Hypothetical Protein Pfu-838710-001"/>
    <property type="match status" value="1"/>
</dbReference>
<dbReference type="SMART" id="SM00880">
    <property type="entry name" value="CHAD"/>
    <property type="match status" value="1"/>
</dbReference>
<feature type="domain" description="CHAD" evidence="2">
    <location>
        <begin position="217"/>
        <end position="508"/>
    </location>
</feature>
<protein>
    <submittedName>
        <fullName evidence="3">CYTH and CHAD domain-containing protein</fullName>
    </submittedName>
</protein>
<feature type="domain" description="CYTH" evidence="1">
    <location>
        <begin position="4"/>
        <end position="202"/>
    </location>
</feature>
<evidence type="ECO:0000259" key="1">
    <source>
        <dbReference type="PROSITE" id="PS51707"/>
    </source>
</evidence>
<dbReference type="OrthoDB" id="9777271at2"/>
<dbReference type="Gene3D" id="1.40.20.10">
    <property type="entry name" value="CHAD domain"/>
    <property type="match status" value="1"/>
</dbReference>
<dbReference type="Proteomes" id="UP000286997">
    <property type="component" value="Unassembled WGS sequence"/>
</dbReference>
<dbReference type="AlphaFoldDB" id="A0A437P5A0"/>
<organism evidence="3 4">
    <name type="scientific">Methylobacterium oryzihabitans</name>
    <dbReference type="NCBI Taxonomy" id="2499852"/>
    <lineage>
        <taxon>Bacteria</taxon>
        <taxon>Pseudomonadati</taxon>
        <taxon>Pseudomonadota</taxon>
        <taxon>Alphaproteobacteria</taxon>
        <taxon>Hyphomicrobiales</taxon>
        <taxon>Methylobacteriaceae</taxon>
        <taxon>Methylobacterium</taxon>
    </lineage>
</organism>
<dbReference type="SMART" id="SM01118">
    <property type="entry name" value="CYTH"/>
    <property type="match status" value="1"/>
</dbReference>
<dbReference type="CDD" id="cd07756">
    <property type="entry name" value="CYTH-like_Pase_CHAD"/>
    <property type="match status" value="1"/>
</dbReference>
<comment type="caution">
    <text evidence="3">The sequence shown here is derived from an EMBL/GenBank/DDBJ whole genome shotgun (WGS) entry which is preliminary data.</text>
</comment>
<evidence type="ECO:0000313" key="4">
    <source>
        <dbReference type="Proteomes" id="UP000286997"/>
    </source>
</evidence>
<dbReference type="PROSITE" id="PS51708">
    <property type="entry name" value="CHAD"/>
    <property type="match status" value="1"/>
</dbReference>
<dbReference type="InterPro" id="IPR038186">
    <property type="entry name" value="CHAD_dom_sf"/>
</dbReference>
<dbReference type="RefSeq" id="WP_127729988.1">
    <property type="nucleotide sequence ID" value="NZ_SACP01000012.1"/>
</dbReference>
<name>A0A437P5A0_9HYPH</name>
<proteinExistence type="predicted"/>
<dbReference type="InterPro" id="IPR007899">
    <property type="entry name" value="CHAD_dom"/>
</dbReference>
<dbReference type="InterPro" id="IPR023577">
    <property type="entry name" value="CYTH_domain"/>
</dbReference>
<dbReference type="PROSITE" id="PS51707">
    <property type="entry name" value="CYTH"/>
    <property type="match status" value="1"/>
</dbReference>
<evidence type="ECO:0000313" key="3">
    <source>
        <dbReference type="EMBL" id="RVU17455.1"/>
    </source>
</evidence>
<dbReference type="EMBL" id="SACP01000012">
    <property type="protein sequence ID" value="RVU17455.1"/>
    <property type="molecule type" value="Genomic_DNA"/>
</dbReference>
<dbReference type="InterPro" id="IPR033469">
    <property type="entry name" value="CYTH-like_dom_sf"/>
</dbReference>